<keyword evidence="6" id="KW-1185">Reference proteome</keyword>
<dbReference type="SUPFAM" id="SSF56801">
    <property type="entry name" value="Acetyl-CoA synthetase-like"/>
    <property type="match status" value="1"/>
</dbReference>
<dbReference type="GO" id="GO:0031956">
    <property type="term" value="F:medium-chain fatty acid-CoA ligase activity"/>
    <property type="evidence" value="ECO:0007669"/>
    <property type="project" value="TreeGrafter"/>
</dbReference>
<feature type="region of interest" description="Disordered" evidence="3">
    <location>
        <begin position="1"/>
        <end position="21"/>
    </location>
</feature>
<keyword evidence="2" id="KW-0436">Ligase</keyword>
<reference evidence="5 6" key="1">
    <citation type="journal article" date="2020" name="Microbiol. Resour. Announc.">
        <title>Draft Genome Sequence of a Cladosporium Species Isolated from the Mesophotic Ascidian Didemnum maculosum.</title>
        <authorList>
            <person name="Gioti A."/>
            <person name="Siaperas R."/>
            <person name="Nikolaivits E."/>
            <person name="Le Goff G."/>
            <person name="Ouazzani J."/>
            <person name="Kotoulas G."/>
            <person name="Topakas E."/>
        </authorList>
    </citation>
    <scope>NUCLEOTIDE SEQUENCE [LARGE SCALE GENOMIC DNA]</scope>
    <source>
        <strain evidence="5 6">TM138-S3</strain>
    </source>
</reference>
<name>A0AB34KDK2_9PEZI</name>
<dbReference type="GO" id="GO:0006631">
    <property type="term" value="P:fatty acid metabolic process"/>
    <property type="evidence" value="ECO:0007669"/>
    <property type="project" value="TreeGrafter"/>
</dbReference>
<evidence type="ECO:0000256" key="3">
    <source>
        <dbReference type="SAM" id="MobiDB-lite"/>
    </source>
</evidence>
<evidence type="ECO:0000256" key="1">
    <source>
        <dbReference type="ARBA" id="ARBA00006432"/>
    </source>
</evidence>
<dbReference type="Proteomes" id="UP000803884">
    <property type="component" value="Unassembled WGS sequence"/>
</dbReference>
<dbReference type="InterPro" id="IPR042099">
    <property type="entry name" value="ANL_N_sf"/>
</dbReference>
<dbReference type="AlphaFoldDB" id="A0AB34KDK2"/>
<dbReference type="EMBL" id="JAAQHG020000061">
    <property type="protein sequence ID" value="KAL1582166.1"/>
    <property type="molecule type" value="Genomic_DNA"/>
</dbReference>
<comment type="similarity">
    <text evidence="1">Belongs to the ATP-dependent AMP-binding enzyme family.</text>
</comment>
<comment type="caution">
    <text evidence="5">The sequence shown here is derived from an EMBL/GenBank/DDBJ whole genome shotgun (WGS) entry which is preliminary data.</text>
</comment>
<feature type="domain" description="AMP-dependent synthetase/ligase" evidence="4">
    <location>
        <begin position="73"/>
        <end position="432"/>
    </location>
</feature>
<evidence type="ECO:0000259" key="4">
    <source>
        <dbReference type="Pfam" id="PF00501"/>
    </source>
</evidence>
<dbReference type="InterPro" id="IPR000873">
    <property type="entry name" value="AMP-dep_synth/lig_dom"/>
</dbReference>
<dbReference type="GeneID" id="96010492"/>
<evidence type="ECO:0000313" key="5">
    <source>
        <dbReference type="EMBL" id="KAL1582166.1"/>
    </source>
</evidence>
<dbReference type="PANTHER" id="PTHR43201:SF5">
    <property type="entry name" value="MEDIUM-CHAIN ACYL-COA LIGASE ACSF2, MITOCHONDRIAL"/>
    <property type="match status" value="1"/>
</dbReference>
<evidence type="ECO:0000256" key="2">
    <source>
        <dbReference type="ARBA" id="ARBA00022598"/>
    </source>
</evidence>
<dbReference type="InterPro" id="IPR045851">
    <property type="entry name" value="AMP-bd_C_sf"/>
</dbReference>
<dbReference type="RefSeq" id="XP_069225273.1">
    <property type="nucleotide sequence ID" value="XM_069377654.1"/>
</dbReference>
<dbReference type="Pfam" id="PF00501">
    <property type="entry name" value="AMP-binding"/>
    <property type="match status" value="1"/>
</dbReference>
<dbReference type="Gene3D" id="3.30.300.30">
    <property type="match status" value="1"/>
</dbReference>
<proteinExistence type="inferred from homology"/>
<organism evidence="5 6">
    <name type="scientific">Cladosporium halotolerans</name>
    <dbReference type="NCBI Taxonomy" id="1052096"/>
    <lineage>
        <taxon>Eukaryota</taxon>
        <taxon>Fungi</taxon>
        <taxon>Dikarya</taxon>
        <taxon>Ascomycota</taxon>
        <taxon>Pezizomycotina</taxon>
        <taxon>Dothideomycetes</taxon>
        <taxon>Dothideomycetidae</taxon>
        <taxon>Cladosporiales</taxon>
        <taxon>Cladosporiaceae</taxon>
        <taxon>Cladosporium</taxon>
    </lineage>
</organism>
<dbReference type="Gene3D" id="3.40.50.12780">
    <property type="entry name" value="N-terminal domain of ligase-like"/>
    <property type="match status" value="1"/>
</dbReference>
<evidence type="ECO:0000313" key="6">
    <source>
        <dbReference type="Proteomes" id="UP000803884"/>
    </source>
</evidence>
<protein>
    <recommendedName>
        <fullName evidence="4">AMP-dependent synthetase/ligase domain-containing protein</fullName>
    </recommendedName>
</protein>
<gene>
    <name evidence="5" type="ORF">WHR41_09050</name>
</gene>
<dbReference type="PANTHER" id="PTHR43201">
    <property type="entry name" value="ACYL-COA SYNTHETASE"/>
    <property type="match status" value="1"/>
</dbReference>
<accession>A0AB34KDK2</accession>
<sequence length="579" mass="63645">MPQHPMMVNTTSSAEHYGGPGSPAPNSLWQWFTEAESFREASNAFAPALCALHQPGDHLSGLLSAGHLAQPKGHFKWTFSEFLTATESLAALWGLAGVQKGDSVFTFVTNSAEWALFFWTSMRMGTIFVPLDPNTVKRKDEITNLIKMLRPTVVLAQDSETAALYDGHSRGEDSARFKVFGQGGFHRGWKHLASLKREPGLQAPPVAIADDPDTAICLIMFTSGTTNLPKGCPISVSGMAAQIGQYHHSIEPTSWTPEARMLINTNNFRPICYLACMNAWKAGGSVIFPSVTFSPTTSLDALREEGCTHTWFVPAQLNMISSLPVREEKKPFTIKVVITSGDLADEALLHKAKDVLRPMKVLPSWGMSECAPLMGYRSDEPAPRYRSGLSGVGRALLGTYVKVAETGTETATRKGEHGDLHVSSQAMIRSYLRNVKPEDFYDDPEGKRWFKTGDVAMMEDDGVVFVVGRTKDVIKCKGFGIVPSIMERCLDDSSRVESKVFGMDHGVYGAIPVAVVDQLPPKQGVKDAMKAKLLDYLGSEYLLGDVYELKDLDMDEWPRNSSDKILKSSLHEKVVSMSK</sequence>